<evidence type="ECO:0000313" key="2">
    <source>
        <dbReference type="Proteomes" id="UP000249725"/>
    </source>
</evidence>
<dbReference type="OrthoDB" id="7193368at2"/>
<dbReference type="Proteomes" id="UP000249725">
    <property type="component" value="Unassembled WGS sequence"/>
</dbReference>
<gene>
    <name evidence="1" type="ORF">DJ018_03225</name>
</gene>
<dbReference type="EMBL" id="QFYR01000001">
    <property type="protein sequence ID" value="RAK56992.1"/>
    <property type="molecule type" value="Genomic_DNA"/>
</dbReference>
<evidence type="ECO:0008006" key="3">
    <source>
        <dbReference type="Google" id="ProtNLM"/>
    </source>
</evidence>
<protein>
    <recommendedName>
        <fullName evidence="3">DUF2188 domain-containing protein</fullName>
    </recommendedName>
</protein>
<evidence type="ECO:0000313" key="1">
    <source>
        <dbReference type="EMBL" id="RAK56992.1"/>
    </source>
</evidence>
<reference evidence="2" key="1">
    <citation type="submission" date="2018-05" db="EMBL/GenBank/DDBJ databases">
        <authorList>
            <person name="Li X."/>
        </authorList>
    </citation>
    <scope>NUCLEOTIDE SEQUENCE [LARGE SCALE GENOMIC DNA]</scope>
    <source>
        <strain evidence="2">YIM 73061</strain>
    </source>
</reference>
<dbReference type="AlphaFoldDB" id="A0A328APQ3"/>
<sequence>MALPISVVPAGEGWAVRSPAFENDMFFQGGAKAETTARRLADQYARAGIAAEVSVFLRNGALAGSFRHPAMALELTAA</sequence>
<keyword evidence="2" id="KW-1185">Reference proteome</keyword>
<name>A0A328APQ3_9CAUL</name>
<accession>A0A328APQ3</accession>
<organism evidence="1 2">
    <name type="scientific">Phenylobacterium deserti</name>
    <dbReference type="NCBI Taxonomy" id="1914756"/>
    <lineage>
        <taxon>Bacteria</taxon>
        <taxon>Pseudomonadati</taxon>
        <taxon>Pseudomonadota</taxon>
        <taxon>Alphaproteobacteria</taxon>
        <taxon>Caulobacterales</taxon>
        <taxon>Caulobacteraceae</taxon>
        <taxon>Phenylobacterium</taxon>
    </lineage>
</organism>
<dbReference type="RefSeq" id="WP_111513444.1">
    <property type="nucleotide sequence ID" value="NZ_QFYR01000001.1"/>
</dbReference>
<proteinExistence type="predicted"/>
<comment type="caution">
    <text evidence="1">The sequence shown here is derived from an EMBL/GenBank/DDBJ whole genome shotgun (WGS) entry which is preliminary data.</text>
</comment>